<dbReference type="Pfam" id="PF16396">
    <property type="entry name" value="DUF5005"/>
    <property type="match status" value="1"/>
</dbReference>
<dbReference type="InterPro" id="IPR026444">
    <property type="entry name" value="Secre_tail"/>
</dbReference>
<dbReference type="SUPFAM" id="SSF49785">
    <property type="entry name" value="Galactose-binding domain-like"/>
    <property type="match status" value="3"/>
</dbReference>
<dbReference type="InterPro" id="IPR000421">
    <property type="entry name" value="FA58C"/>
</dbReference>
<feature type="chain" id="PRO_5024420945" description="F5/8 type C domain-containing protein" evidence="1">
    <location>
        <begin position="22"/>
        <end position="1458"/>
    </location>
</feature>
<proteinExistence type="predicted"/>
<feature type="domain" description="F5/8 type C" evidence="2">
    <location>
        <begin position="1220"/>
        <end position="1364"/>
    </location>
</feature>
<dbReference type="Gene3D" id="2.60.120.260">
    <property type="entry name" value="Galactose-binding domain-like"/>
    <property type="match status" value="3"/>
</dbReference>
<accession>A0A5M8P424</accession>
<dbReference type="Proteomes" id="UP000324575">
    <property type="component" value="Unassembled WGS sequence"/>
</dbReference>
<dbReference type="InterPro" id="IPR008979">
    <property type="entry name" value="Galactose-bd-like_sf"/>
</dbReference>
<reference evidence="3 4" key="1">
    <citation type="submission" date="2019-03" db="EMBL/GenBank/DDBJ databases">
        <title>Single cell metagenomics reveals metabolic interactions within the superorganism composed of flagellate Streblomastix strix and complex community of Bacteroidetes bacteria on its surface.</title>
        <authorList>
            <person name="Treitli S.C."/>
            <person name="Kolisko M."/>
            <person name="Husnik F."/>
            <person name="Keeling P."/>
            <person name="Hampl V."/>
        </authorList>
    </citation>
    <scope>NUCLEOTIDE SEQUENCE [LARGE SCALE GENOMIC DNA]</scope>
    <source>
        <strain evidence="3">St1</strain>
    </source>
</reference>
<evidence type="ECO:0000259" key="2">
    <source>
        <dbReference type="PROSITE" id="PS50022"/>
    </source>
</evidence>
<evidence type="ECO:0000256" key="1">
    <source>
        <dbReference type="SAM" id="SignalP"/>
    </source>
</evidence>
<comment type="caution">
    <text evidence="3">The sequence shown here is derived from an EMBL/GenBank/DDBJ whole genome shotgun (WGS) entry which is preliminary data.</text>
</comment>
<protein>
    <recommendedName>
        <fullName evidence="2">F5/8 type C domain-containing protein</fullName>
    </recommendedName>
</protein>
<feature type="signal peptide" evidence="1">
    <location>
        <begin position="1"/>
        <end position="21"/>
    </location>
</feature>
<name>A0A5M8P424_9BACT</name>
<keyword evidence="1" id="KW-0732">Signal</keyword>
<dbReference type="EMBL" id="SNRX01000004">
    <property type="protein sequence ID" value="KAA6302990.1"/>
    <property type="molecule type" value="Genomic_DNA"/>
</dbReference>
<gene>
    <name evidence="3" type="ORF">EZS26_000885</name>
</gene>
<dbReference type="Pfam" id="PF08757">
    <property type="entry name" value="CotH"/>
    <property type="match status" value="1"/>
</dbReference>
<dbReference type="PROSITE" id="PS50022">
    <property type="entry name" value="FA58C_3"/>
    <property type="match status" value="1"/>
</dbReference>
<dbReference type="Pfam" id="PF18962">
    <property type="entry name" value="Por_Secre_tail"/>
    <property type="match status" value="1"/>
</dbReference>
<dbReference type="NCBIfam" id="TIGR04183">
    <property type="entry name" value="Por_Secre_tail"/>
    <property type="match status" value="1"/>
</dbReference>
<evidence type="ECO:0000313" key="3">
    <source>
        <dbReference type="EMBL" id="KAA6302990.1"/>
    </source>
</evidence>
<sequence length="1458" mass="166686">MFKPVVLLILSVVLLISPLQAQDLAGYQKLRGAVISTPSDDEYLRHAYNAFDTNEATNFVARETTGWVGLDLGGNYTIRKIRIFPMRDWNQQLTGSEFQAADTPDFTNPVTLFTITQDPDAGAYTTYDIQITNQYRYVRCMTPAHRCSLAELEFYTDTGAQTLAYPQLTNLPTIYLETKGNFDFVDKSIYAPSTVVVANNASPQSYIANVRGRGNSSWDFMEKKSFRIQFDKKQHFLGLPANAKNWTLIACAVDKTLLRNGLAFEMSKFLGFEFTPSCVFVDVVLDGFYYGTYFASDRIDVNENRINIDEMTPNDMQEPNISGGYQLEIDAYANLEDKYFYTNRGIPFSIKSPDSDEILPSQENYIHDHVNYIENNLFANTAFACDALIDIQSAVKYYLHSELTGNCDSYWCIHNHKKRNDDKLYFGPVWDYDQAFLTNERVPRFAATLDQQHGVAQSWFRTIMATPRAQQILDSLWKSAKSNHLKQRLLDYIDDNAALLQQSQALNFQRWNSLGRRVWFEDALFNTYDEYIQFVKQFVEDRFTWFDGFHQEVHEVILPVSARGNTPREWRYTTQTPNDDDWYLTAYNDDTWQTGNAPFGTEQNLQNTLWNSDQIYIRTQFTLTEQDLERIDKAYFDVFHDEDCWIYLNDQLALHRSDYITSYQSFEFDKSLLKTGVNTLAVQCTQTVGGQLIDIGISCVRTEPVDTRKKNYSQFDWALTWHSGTAISGSTRILFGLLLPEGWRVVDKGGDFAVAFSNSTTAAGQFAFCQFYTDYLAENLETPAGYYWWGGRAIDKITFNRRVQFDIDFSLKIATGDQTGNFDLKFATGDDPSNTIRQHFVSEPVPVEIADVNEFPAEKAYNWEQITGNFDTEYYRDKDFDGFFQRYYGWNGGDIGISTVLPDGRSVWTWGDYDAGVVNSERNRLRELNQFPRNALMVQEPYCDFSAFRLLTNGKKLGQIEPAIVYKDNAGNVRPDGEEWYWPMDGHVYYRNGVPELQVLLEHTVSAGGGQWGMEGVGVDVAVFSLPGLQLINVAKDRYTGTIGFGNIILHDDDGVAYLYGERNYGICQSPTFAARCTDGDLTGTWEFYDGKNKIWSTGHTWENGADWMDYRISPNPVFVFKDGGKYFAFEQEPCFSPNSFVHNAASPIGPFTQRRKVGALPSEITSNNFICYIPSLHQQFSKDGELLYSVSKNYNGDFDRYGNNQSANYYLPYFFRVKKWRDKLNIVANDITAGEGYFSAQFADNLQNIGDKNENTVYSATTDNGKAWIQYNAGQTLFLRQYTLTSSNDNAARDPLHWQLLGSADSISWTVLDERYHAGFEERGQTNSYTVSIDRACKYFRLNVLSVNGSQKLQIAEWQLFGQLAGSDDPGTAVKKIKPEGIRIYPNPAKNELRIVNYELRIRDKIFIYDLAGRIMSHIAIHNMQSGTIDVSALPRGMYLLKIETESGNRVLKFIKK</sequence>
<dbReference type="InterPro" id="IPR014867">
    <property type="entry name" value="Spore_coat_CotH_CotH2/3/7"/>
</dbReference>
<dbReference type="InterPro" id="IPR032169">
    <property type="entry name" value="DUF5005"/>
</dbReference>
<evidence type="ECO:0000313" key="4">
    <source>
        <dbReference type="Proteomes" id="UP000324575"/>
    </source>
</evidence>
<organism evidence="3 4">
    <name type="scientific">Candidatus Ordinivivax streblomastigis</name>
    <dbReference type="NCBI Taxonomy" id="2540710"/>
    <lineage>
        <taxon>Bacteria</taxon>
        <taxon>Pseudomonadati</taxon>
        <taxon>Bacteroidota</taxon>
        <taxon>Bacteroidia</taxon>
        <taxon>Bacteroidales</taxon>
        <taxon>Candidatus Ordinivivax</taxon>
    </lineage>
</organism>